<dbReference type="AlphaFoldDB" id="G0MJH1"/>
<proteinExistence type="predicted"/>
<evidence type="ECO:0000313" key="2">
    <source>
        <dbReference type="Proteomes" id="UP000008068"/>
    </source>
</evidence>
<sequence length="281" mass="33079">MGTYANTVNISVFERGDLANESFELEAVRCNFDDRSVWLQRKIDGEHFFVTETYRNFDPERSLSQSKSQVFVSENQELVVLEKIVRHLLSMLDAKVTVRITKQYEKPKELFIWKYIQRLEALKIQMIGDFGKSELSGSCGWEDFDIYPNHIKCKMLEYHLDGIPFQEVNKFFKGWMSGKLTNIDHICFWHPCIHYKNYDPIFEGLNAVPTTFSSAVVSKRRIVRHCYVYIVMDIKRNTDDLKATIVVSKPAIEMYVWHPEILEVCEKTKSTESDWYYLTGY</sequence>
<name>G0MJH1_CAEBE</name>
<dbReference type="InParanoid" id="G0MJH1"/>
<gene>
    <name evidence="1" type="ORF">CAEBREN_24358</name>
</gene>
<dbReference type="HOGENOM" id="CLU_991188_0_0_1"/>
<accession>G0MJH1</accession>
<reference evidence="2" key="1">
    <citation type="submission" date="2011-07" db="EMBL/GenBank/DDBJ databases">
        <authorList>
            <consortium name="Caenorhabditis brenneri Sequencing and Analysis Consortium"/>
            <person name="Wilson R.K."/>
        </authorList>
    </citation>
    <scope>NUCLEOTIDE SEQUENCE [LARGE SCALE GENOMIC DNA]</scope>
    <source>
        <strain evidence="2">PB2801</strain>
    </source>
</reference>
<keyword evidence="2" id="KW-1185">Reference proteome</keyword>
<dbReference type="EMBL" id="GL379797">
    <property type="protein sequence ID" value="EGT32521.1"/>
    <property type="molecule type" value="Genomic_DNA"/>
</dbReference>
<protein>
    <recommendedName>
        <fullName evidence="3">F-box associated domain-containing protein</fullName>
    </recommendedName>
</protein>
<dbReference type="OrthoDB" id="5911317at2759"/>
<dbReference type="Proteomes" id="UP000008068">
    <property type="component" value="Unassembled WGS sequence"/>
</dbReference>
<evidence type="ECO:0000313" key="1">
    <source>
        <dbReference type="EMBL" id="EGT32521.1"/>
    </source>
</evidence>
<evidence type="ECO:0008006" key="3">
    <source>
        <dbReference type="Google" id="ProtNLM"/>
    </source>
</evidence>
<organism evidence="2">
    <name type="scientific">Caenorhabditis brenneri</name>
    <name type="common">Nematode worm</name>
    <dbReference type="NCBI Taxonomy" id="135651"/>
    <lineage>
        <taxon>Eukaryota</taxon>
        <taxon>Metazoa</taxon>
        <taxon>Ecdysozoa</taxon>
        <taxon>Nematoda</taxon>
        <taxon>Chromadorea</taxon>
        <taxon>Rhabditida</taxon>
        <taxon>Rhabditina</taxon>
        <taxon>Rhabditomorpha</taxon>
        <taxon>Rhabditoidea</taxon>
        <taxon>Rhabditidae</taxon>
        <taxon>Peloderinae</taxon>
        <taxon>Caenorhabditis</taxon>
    </lineage>
</organism>